<comment type="catalytic activity">
    <reaction evidence="5 6">
        <text>Exonucleolytic cleavage in either 5'- to 3'- or 3'- to 5'-direction to yield nucleoside 5'-phosphates.</text>
        <dbReference type="EC" id="3.1.11.6"/>
    </reaction>
</comment>
<sequence length="440" mass="48743">MNPEDAGRPGDTEQPQDTAPPTVERVLPPRAGLTTPENPWPLRLLSENLHAYIARCDPTWVEGQVVELNQRARVTYLTLRDVDEEISVPVTLFAREMAQMETPLERGMRVVAQVKPDFWTKTGRLSMIAQGVRPVGLGDLLVRIERLRRALAEEGLFDADRKKPLPPLPNRVGLITGRNSDAEKDVVRNARLRWPSVEFEIRNVAVQGTSAVRGVMGALEDLDADPEVDVIIIARGGGAFEDLLPFSDEMLLRAVAAATTPVVSAIGHENDQPLLDFVADLRASTPTDAGKRVVPDWAEEKAQVARARVVLDRAVLQFLDREQAALDSIRSRPVLDQPEGMVLVREEDVDRLRERALRTVLHRTEREKDTIVQMKHRVRALSPQETLSRGYAVVMTEGGAVVKSSEQVTVGDRLGIRLAHGELAVRTDSTSSRQPGEPTD</sequence>
<dbReference type="GO" id="GO:0005737">
    <property type="term" value="C:cytoplasm"/>
    <property type="evidence" value="ECO:0007669"/>
    <property type="project" value="UniProtKB-SubCell"/>
</dbReference>
<feature type="domain" description="OB-fold nucleic acid binding" evidence="9">
    <location>
        <begin position="56"/>
        <end position="132"/>
    </location>
</feature>
<dbReference type="InterPro" id="IPR020579">
    <property type="entry name" value="Exonuc_VII_lsu_C"/>
</dbReference>
<reference evidence="10 11" key="1">
    <citation type="submission" date="2018-10" db="EMBL/GenBank/DDBJ databases">
        <title>Kocuria sp. M5W7-7, whole genome shotgun sequence.</title>
        <authorList>
            <person name="Tuo L."/>
        </authorList>
    </citation>
    <scope>NUCLEOTIDE SEQUENCE [LARGE SCALE GENOMIC DNA]</scope>
    <source>
        <strain evidence="10 11">M5W7-7</strain>
    </source>
</reference>
<evidence type="ECO:0000256" key="2">
    <source>
        <dbReference type="ARBA" id="ARBA00022722"/>
    </source>
</evidence>
<evidence type="ECO:0000256" key="3">
    <source>
        <dbReference type="ARBA" id="ARBA00022801"/>
    </source>
</evidence>
<dbReference type="RefSeq" id="WP_123824978.1">
    <property type="nucleotide sequence ID" value="NZ_RKMF01000006.1"/>
</dbReference>
<dbReference type="InterPro" id="IPR025824">
    <property type="entry name" value="OB-fold_nuc-bd_dom"/>
</dbReference>
<dbReference type="EC" id="3.1.11.6" evidence="5"/>
<evidence type="ECO:0000313" key="10">
    <source>
        <dbReference type="EMBL" id="ROZ63566.1"/>
    </source>
</evidence>
<dbReference type="PANTHER" id="PTHR30008">
    <property type="entry name" value="EXODEOXYRIBONUCLEASE 7 LARGE SUBUNIT"/>
    <property type="match status" value="1"/>
</dbReference>
<dbReference type="CDD" id="cd04489">
    <property type="entry name" value="ExoVII_LU_OBF"/>
    <property type="match status" value="1"/>
</dbReference>
<keyword evidence="11" id="KW-1185">Reference proteome</keyword>
<dbReference type="GO" id="GO:0008855">
    <property type="term" value="F:exodeoxyribonuclease VII activity"/>
    <property type="evidence" value="ECO:0007669"/>
    <property type="project" value="UniProtKB-UniRule"/>
</dbReference>
<evidence type="ECO:0000313" key="11">
    <source>
        <dbReference type="Proteomes" id="UP000270616"/>
    </source>
</evidence>
<dbReference type="InterPro" id="IPR003753">
    <property type="entry name" value="Exonuc_VII_L"/>
</dbReference>
<keyword evidence="1 5" id="KW-0963">Cytoplasm</keyword>
<dbReference type="AlphaFoldDB" id="A0A3N3ZUD1"/>
<keyword evidence="2 5" id="KW-0540">Nuclease</keyword>
<dbReference type="Pfam" id="PF02601">
    <property type="entry name" value="Exonuc_VII_L"/>
    <property type="match status" value="1"/>
</dbReference>
<evidence type="ECO:0000256" key="4">
    <source>
        <dbReference type="ARBA" id="ARBA00022839"/>
    </source>
</evidence>
<evidence type="ECO:0000256" key="6">
    <source>
        <dbReference type="RuleBase" id="RU004355"/>
    </source>
</evidence>
<dbReference type="GO" id="GO:0006308">
    <property type="term" value="P:DNA catabolic process"/>
    <property type="evidence" value="ECO:0007669"/>
    <property type="project" value="UniProtKB-UniRule"/>
</dbReference>
<evidence type="ECO:0000256" key="1">
    <source>
        <dbReference type="ARBA" id="ARBA00022490"/>
    </source>
</evidence>
<keyword evidence="4 5" id="KW-0269">Exonuclease</keyword>
<dbReference type="Proteomes" id="UP000270616">
    <property type="component" value="Unassembled WGS sequence"/>
</dbReference>
<comment type="function">
    <text evidence="5">Bidirectionally degrades single-stranded DNA into large acid-insoluble oligonucleotides, which are then degraded further into small acid-soluble oligonucleotides.</text>
</comment>
<comment type="subcellular location">
    <subcellularLocation>
        <location evidence="5 6">Cytoplasm</location>
    </subcellularLocation>
</comment>
<comment type="similarity">
    <text evidence="5 6">Belongs to the XseA family.</text>
</comment>
<evidence type="ECO:0000256" key="5">
    <source>
        <dbReference type="HAMAP-Rule" id="MF_00378"/>
    </source>
</evidence>
<dbReference type="GO" id="GO:0009318">
    <property type="term" value="C:exodeoxyribonuclease VII complex"/>
    <property type="evidence" value="ECO:0007669"/>
    <property type="project" value="UniProtKB-UniRule"/>
</dbReference>
<dbReference type="EMBL" id="RKMF01000006">
    <property type="protein sequence ID" value="ROZ63566.1"/>
    <property type="molecule type" value="Genomic_DNA"/>
</dbReference>
<dbReference type="OrthoDB" id="9802795at2"/>
<name>A0A3N3ZUD1_9MICC</name>
<accession>A0A3N3ZUD1</accession>
<keyword evidence="3 5" id="KW-0378">Hydrolase</keyword>
<feature type="compositionally biased region" description="Basic and acidic residues" evidence="7">
    <location>
        <begin position="1"/>
        <end position="11"/>
    </location>
</feature>
<proteinExistence type="inferred from homology"/>
<feature type="domain" description="Exonuclease VII large subunit C-terminal" evidence="8">
    <location>
        <begin position="156"/>
        <end position="376"/>
    </location>
</feature>
<dbReference type="HAMAP" id="MF_00378">
    <property type="entry name" value="Exonuc_7_L"/>
    <property type="match status" value="1"/>
</dbReference>
<feature type="region of interest" description="Disordered" evidence="7">
    <location>
        <begin position="1"/>
        <end position="39"/>
    </location>
</feature>
<gene>
    <name evidence="5" type="primary">xseA</name>
    <name evidence="10" type="ORF">EDL96_06485</name>
</gene>
<comment type="subunit">
    <text evidence="5">Heterooligomer composed of large and small subunits.</text>
</comment>
<dbReference type="PANTHER" id="PTHR30008:SF0">
    <property type="entry name" value="EXODEOXYRIBONUCLEASE 7 LARGE SUBUNIT"/>
    <property type="match status" value="1"/>
</dbReference>
<dbReference type="Pfam" id="PF13742">
    <property type="entry name" value="tRNA_anti_2"/>
    <property type="match status" value="1"/>
</dbReference>
<dbReference type="NCBIfam" id="TIGR00237">
    <property type="entry name" value="xseA"/>
    <property type="match status" value="1"/>
</dbReference>
<evidence type="ECO:0000259" key="8">
    <source>
        <dbReference type="Pfam" id="PF02601"/>
    </source>
</evidence>
<evidence type="ECO:0000259" key="9">
    <source>
        <dbReference type="Pfam" id="PF13742"/>
    </source>
</evidence>
<evidence type="ECO:0000256" key="7">
    <source>
        <dbReference type="SAM" id="MobiDB-lite"/>
    </source>
</evidence>
<dbReference type="GO" id="GO:0003676">
    <property type="term" value="F:nucleic acid binding"/>
    <property type="evidence" value="ECO:0007669"/>
    <property type="project" value="InterPro"/>
</dbReference>
<comment type="caution">
    <text evidence="10">The sequence shown here is derived from an EMBL/GenBank/DDBJ whole genome shotgun (WGS) entry which is preliminary data.</text>
</comment>
<organism evidence="10 11">
    <name type="scientific">Kocuria soli</name>
    <dbReference type="NCBI Taxonomy" id="2485125"/>
    <lineage>
        <taxon>Bacteria</taxon>
        <taxon>Bacillati</taxon>
        <taxon>Actinomycetota</taxon>
        <taxon>Actinomycetes</taxon>
        <taxon>Micrococcales</taxon>
        <taxon>Micrococcaceae</taxon>
        <taxon>Kocuria</taxon>
    </lineage>
</organism>
<protein>
    <recommendedName>
        <fullName evidence="5">Exodeoxyribonuclease 7 large subunit</fullName>
        <ecNumber evidence="5">3.1.11.6</ecNumber>
    </recommendedName>
    <alternativeName>
        <fullName evidence="5">Exodeoxyribonuclease VII large subunit</fullName>
        <shortName evidence="5">Exonuclease VII large subunit</shortName>
    </alternativeName>
</protein>